<evidence type="ECO:0000256" key="2">
    <source>
        <dbReference type="SAM" id="SignalP"/>
    </source>
</evidence>
<evidence type="ECO:0000313" key="5">
    <source>
        <dbReference type="Proteomes" id="UP000443353"/>
    </source>
</evidence>
<dbReference type="AlphaFoldDB" id="A0A7X3K877"/>
<evidence type="ECO:0000313" key="4">
    <source>
        <dbReference type="EMBL" id="MVW61654.1"/>
    </source>
</evidence>
<comment type="caution">
    <text evidence="4">The sequence shown here is derived from an EMBL/GenBank/DDBJ whole genome shotgun (WGS) entry which is preliminary data.</text>
</comment>
<gene>
    <name evidence="4" type="ORF">GPY61_17110</name>
</gene>
<keyword evidence="2" id="KW-0732">Signal</keyword>
<protein>
    <submittedName>
        <fullName evidence="4">DUF4124 domain-containing protein</fullName>
    </submittedName>
</protein>
<evidence type="ECO:0000256" key="1">
    <source>
        <dbReference type="SAM" id="MobiDB-lite"/>
    </source>
</evidence>
<dbReference type="EMBL" id="WSES01000005">
    <property type="protein sequence ID" value="MVW61654.1"/>
    <property type="molecule type" value="Genomic_DNA"/>
</dbReference>
<dbReference type="Pfam" id="PF13511">
    <property type="entry name" value="DUF4124"/>
    <property type="match status" value="1"/>
</dbReference>
<dbReference type="InterPro" id="IPR025392">
    <property type="entry name" value="DUF4124"/>
</dbReference>
<organism evidence="4 5">
    <name type="scientific">Massilia cellulosiltytica</name>
    <dbReference type="NCBI Taxonomy" id="2683234"/>
    <lineage>
        <taxon>Bacteria</taxon>
        <taxon>Pseudomonadati</taxon>
        <taxon>Pseudomonadota</taxon>
        <taxon>Betaproteobacteria</taxon>
        <taxon>Burkholderiales</taxon>
        <taxon>Oxalobacteraceae</taxon>
        <taxon>Telluria group</taxon>
        <taxon>Massilia</taxon>
    </lineage>
</organism>
<accession>A0A7X3K877</accession>
<reference evidence="4 5" key="1">
    <citation type="submission" date="2019-12" db="EMBL/GenBank/DDBJ databases">
        <authorList>
            <person name="Li C."/>
            <person name="Zhao J."/>
        </authorList>
    </citation>
    <scope>NUCLEOTIDE SEQUENCE [LARGE SCALE GENOMIC DNA]</scope>
    <source>
        <strain evidence="4 5">NEAU-DD11</strain>
    </source>
</reference>
<name>A0A7X3K877_9BURK</name>
<keyword evidence="5" id="KW-1185">Reference proteome</keyword>
<dbReference type="RefSeq" id="WP_056123216.1">
    <property type="nucleotide sequence ID" value="NZ_WSES01000005.1"/>
</dbReference>
<proteinExistence type="predicted"/>
<feature type="compositionally biased region" description="Basic and acidic residues" evidence="1">
    <location>
        <begin position="97"/>
        <end position="108"/>
    </location>
</feature>
<sequence length="171" mass="18977">MTSCFLLRLLLLAGLAVHEARADSVIYKCVDQNGRVEFTDINKPGCKVLDLPGYVASTPAPAPRAAPAVTMRQGAGRPAAASPNPAGFPRVDTATQKARDDDRRTILEDELRAEERKLADLKRDYNNGEPERQGNEKNYAKYQERVAQMRDNIGRSEKNVEALKREIANIK</sequence>
<feature type="domain" description="DUF4124" evidence="3">
    <location>
        <begin position="22"/>
        <end position="66"/>
    </location>
</feature>
<feature type="region of interest" description="Disordered" evidence="1">
    <location>
        <begin position="60"/>
        <end position="108"/>
    </location>
</feature>
<dbReference type="Proteomes" id="UP000443353">
    <property type="component" value="Unassembled WGS sequence"/>
</dbReference>
<feature type="signal peptide" evidence="2">
    <location>
        <begin position="1"/>
        <end position="22"/>
    </location>
</feature>
<feature type="chain" id="PRO_5031484025" evidence="2">
    <location>
        <begin position="23"/>
        <end position="171"/>
    </location>
</feature>
<evidence type="ECO:0000259" key="3">
    <source>
        <dbReference type="Pfam" id="PF13511"/>
    </source>
</evidence>